<dbReference type="CDD" id="cd01093">
    <property type="entry name" value="CRIB_PAK_like"/>
    <property type="match status" value="1"/>
</dbReference>
<accession>A0A8T2K0E4</accession>
<evidence type="ECO:0000256" key="2">
    <source>
        <dbReference type="ARBA" id="ARBA00022527"/>
    </source>
</evidence>
<evidence type="ECO:0000256" key="5">
    <source>
        <dbReference type="ARBA" id="ARBA00022777"/>
    </source>
</evidence>
<keyword evidence="2" id="KW-0723">Serine/threonine-protein kinase</keyword>
<proteinExistence type="predicted"/>
<organism evidence="9 10">
    <name type="scientific">Hymenochirus boettgeri</name>
    <name type="common">Congo dwarf clawed frog</name>
    <dbReference type="NCBI Taxonomy" id="247094"/>
    <lineage>
        <taxon>Eukaryota</taxon>
        <taxon>Metazoa</taxon>
        <taxon>Chordata</taxon>
        <taxon>Craniata</taxon>
        <taxon>Vertebrata</taxon>
        <taxon>Euteleostomi</taxon>
        <taxon>Amphibia</taxon>
        <taxon>Batrachia</taxon>
        <taxon>Anura</taxon>
        <taxon>Pipoidea</taxon>
        <taxon>Pipidae</taxon>
        <taxon>Pipinae</taxon>
        <taxon>Hymenochirus</taxon>
    </lineage>
</organism>
<keyword evidence="3" id="KW-0808">Transferase</keyword>
<feature type="compositionally biased region" description="Polar residues" evidence="7">
    <location>
        <begin position="298"/>
        <end position="358"/>
    </location>
</feature>
<dbReference type="SMART" id="SM00285">
    <property type="entry name" value="PBD"/>
    <property type="match status" value="1"/>
</dbReference>
<evidence type="ECO:0000256" key="3">
    <source>
        <dbReference type="ARBA" id="ARBA00022679"/>
    </source>
</evidence>
<dbReference type="AlphaFoldDB" id="A0A8T2K0E4"/>
<dbReference type="Gene3D" id="3.90.810.10">
    <property type="entry name" value="CRIB domain"/>
    <property type="match status" value="1"/>
</dbReference>
<evidence type="ECO:0000313" key="10">
    <source>
        <dbReference type="Proteomes" id="UP000812440"/>
    </source>
</evidence>
<feature type="compositionally biased region" description="Low complexity" evidence="7">
    <location>
        <begin position="283"/>
        <end position="294"/>
    </location>
</feature>
<keyword evidence="10" id="KW-1185">Reference proteome</keyword>
<keyword evidence="4" id="KW-0547">Nucleotide-binding</keyword>
<dbReference type="EMBL" id="JAACNH010000003">
    <property type="protein sequence ID" value="KAG8448887.1"/>
    <property type="molecule type" value="Genomic_DNA"/>
</dbReference>
<dbReference type="InterPro" id="IPR036936">
    <property type="entry name" value="CRIB_dom_sf"/>
</dbReference>
<dbReference type="GO" id="GO:0005524">
    <property type="term" value="F:ATP binding"/>
    <property type="evidence" value="ECO:0007669"/>
    <property type="project" value="UniProtKB-KW"/>
</dbReference>
<dbReference type="InterPro" id="IPR033923">
    <property type="entry name" value="PAK_BD"/>
</dbReference>
<feature type="compositionally biased region" description="Basic and acidic residues" evidence="7">
    <location>
        <begin position="176"/>
        <end position="223"/>
    </location>
</feature>
<feature type="compositionally biased region" description="Basic and acidic residues" evidence="7">
    <location>
        <begin position="136"/>
        <end position="155"/>
    </location>
</feature>
<keyword evidence="5" id="KW-0418">Kinase</keyword>
<dbReference type="Pfam" id="PF00786">
    <property type="entry name" value="PBD"/>
    <property type="match status" value="1"/>
</dbReference>
<gene>
    <name evidence="9" type="ORF">GDO86_015817</name>
</gene>
<sequence length="358" mass="40512">MFSKKKKRVEISAPSNFEHRVHTGFDEREQKFTGLPRQWQSLIEESAKRPKPLVDPACITTIKCAQQKTIVRGNKLTPDGSLAWLLDEFESMSVCRSNSLRGESPPCHPRENRHPHQNGVIDVRARQQRGDMSSGPDKKRTEHHGRDRLKEEHRAVPQQPRGQEPSIKHRPPPPDYPKDIYDKKATRSHERIDGRREYPGADRGYSEPVERVVKREKGEEKRPKSTYVISEGSPESPRDKRPLSGPNIRTSNNSTREGLEKTTQTGRPFNTYPRADTDPSRGVSHQVSDSQSSVPLDSKSTTSKGSSRPQHGNLNLNFQKSLTHLFSPHSSEPQLSRPVQTQNPSQPRSPQGTTESVT</sequence>
<feature type="region of interest" description="Disordered" evidence="7">
    <location>
        <begin position="97"/>
        <end position="358"/>
    </location>
</feature>
<dbReference type="OrthoDB" id="1022360at2759"/>
<dbReference type="Proteomes" id="UP000812440">
    <property type="component" value="Chromosome 8_10"/>
</dbReference>
<feature type="domain" description="CRIB" evidence="8">
    <location>
        <begin position="11"/>
        <end position="24"/>
    </location>
</feature>
<evidence type="ECO:0000313" key="9">
    <source>
        <dbReference type="EMBL" id="KAG8448887.1"/>
    </source>
</evidence>
<dbReference type="FunFam" id="3.90.810.10:FF:000002">
    <property type="entry name" value="Non-specific serine/threonine protein kinase"/>
    <property type="match status" value="1"/>
</dbReference>
<evidence type="ECO:0000259" key="8">
    <source>
        <dbReference type="PROSITE" id="PS50108"/>
    </source>
</evidence>
<keyword evidence="6" id="KW-0067">ATP-binding</keyword>
<dbReference type="PROSITE" id="PS50108">
    <property type="entry name" value="CRIB"/>
    <property type="match status" value="1"/>
</dbReference>
<dbReference type="EC" id="2.7.11.1" evidence="1"/>
<dbReference type="GO" id="GO:0004674">
    <property type="term" value="F:protein serine/threonine kinase activity"/>
    <property type="evidence" value="ECO:0007669"/>
    <property type="project" value="UniProtKB-KW"/>
</dbReference>
<reference evidence="9" key="1">
    <citation type="thesis" date="2020" institute="ProQuest LLC" country="789 East Eisenhower Parkway, Ann Arbor, MI, USA">
        <title>Comparative Genomics and Chromosome Evolution.</title>
        <authorList>
            <person name="Mudd A.B."/>
        </authorList>
    </citation>
    <scope>NUCLEOTIDE SEQUENCE</scope>
    <source>
        <strain evidence="9">Female2</strain>
        <tissue evidence="9">Blood</tissue>
    </source>
</reference>
<dbReference type="InterPro" id="IPR000095">
    <property type="entry name" value="CRIB_dom"/>
</dbReference>
<comment type="caution">
    <text evidence="9">The sequence shown here is derived from an EMBL/GenBank/DDBJ whole genome shotgun (WGS) entry which is preliminary data.</text>
</comment>
<feature type="compositionally biased region" description="Polar residues" evidence="7">
    <location>
        <begin position="247"/>
        <end position="268"/>
    </location>
</feature>
<evidence type="ECO:0000256" key="7">
    <source>
        <dbReference type="SAM" id="MobiDB-lite"/>
    </source>
</evidence>
<evidence type="ECO:0000256" key="6">
    <source>
        <dbReference type="ARBA" id="ARBA00022840"/>
    </source>
</evidence>
<protein>
    <recommendedName>
        <fullName evidence="1">non-specific serine/threonine protein kinase</fullName>
        <ecNumber evidence="1">2.7.11.1</ecNumber>
    </recommendedName>
</protein>
<name>A0A8T2K0E4_9PIPI</name>
<evidence type="ECO:0000256" key="4">
    <source>
        <dbReference type="ARBA" id="ARBA00022741"/>
    </source>
</evidence>
<evidence type="ECO:0000256" key="1">
    <source>
        <dbReference type="ARBA" id="ARBA00012513"/>
    </source>
</evidence>